<dbReference type="PANTHER" id="PTHR36840:SF1">
    <property type="entry name" value="BLL5714 PROTEIN"/>
    <property type="match status" value="1"/>
</dbReference>
<evidence type="ECO:0008006" key="4">
    <source>
        <dbReference type="Google" id="ProtNLM"/>
    </source>
</evidence>
<sequence length="393" mass="43160">MTNFLQPPRLRTSEDSEEHRHATWLELFYDLVFVVAVSQLAHNLEEDVSLSGFLGFVFLFIPVWWSWIGTTMYANRFDSDDIGRRLLVALQMLTVAALAVNIHYGLGESAPGFALSYALGRAVLIVEYVRAGIHIPAARPLTTRYATGFTIAAMLWLLSAFISPPWRFVLWGVGIVVDLVTPFTATKFQLKLLPHASHLPERFGLFTIIVLGEAIIAVVDGVSQQKWDVLSVIAAIFGLCIAFSLWWVYFDNLGGTPIQTARAEGKISIVAIWLYTHLPLVIGIAAAGVGVEEVLLSKQTLPLADATRWLLCGSVGLCYLALGILHRTGVIRYCKIRSKYRIGTTVVVIAIALFGKGLLPVAVIGLVTVACAVQVVQDLYQSRPTTRLVEPGI</sequence>
<name>A0A433N427_CHLFR</name>
<dbReference type="Proteomes" id="UP000268857">
    <property type="component" value="Unassembled WGS sequence"/>
</dbReference>
<feature type="transmembrane region" description="Helical" evidence="1">
    <location>
        <begin position="168"/>
        <end position="190"/>
    </location>
</feature>
<keyword evidence="3" id="KW-1185">Reference proteome</keyword>
<dbReference type="OrthoDB" id="9798526at2"/>
<keyword evidence="1" id="KW-0472">Membrane</keyword>
<keyword evidence="1" id="KW-0812">Transmembrane</keyword>
<reference evidence="2 3" key="1">
    <citation type="journal article" date="2019" name="Genome Biol. Evol.">
        <title>Day and night: Metabolic profiles and evolutionary relationships of six axenic non-marine cyanobacteria.</title>
        <authorList>
            <person name="Will S.E."/>
            <person name="Henke P."/>
            <person name="Boedeker C."/>
            <person name="Huang S."/>
            <person name="Brinkmann H."/>
            <person name="Rohde M."/>
            <person name="Jarek M."/>
            <person name="Friedl T."/>
            <person name="Seufert S."/>
            <person name="Schumacher M."/>
            <person name="Overmann J."/>
            <person name="Neumann-Schaal M."/>
            <person name="Petersen J."/>
        </authorList>
    </citation>
    <scope>NUCLEOTIDE SEQUENCE [LARGE SCALE GENOMIC DNA]</scope>
    <source>
        <strain evidence="2 3">PCC 6912</strain>
    </source>
</reference>
<feature type="transmembrane region" description="Helical" evidence="1">
    <location>
        <begin position="202"/>
        <end position="223"/>
    </location>
</feature>
<dbReference type="PANTHER" id="PTHR36840">
    <property type="entry name" value="BLL5714 PROTEIN"/>
    <property type="match status" value="1"/>
</dbReference>
<comment type="caution">
    <text evidence="2">The sequence shown here is derived from an EMBL/GenBank/DDBJ whole genome shotgun (WGS) entry which is preliminary data.</text>
</comment>
<feature type="transmembrane region" description="Helical" evidence="1">
    <location>
        <begin position="145"/>
        <end position="162"/>
    </location>
</feature>
<dbReference type="AlphaFoldDB" id="A0A433N427"/>
<evidence type="ECO:0000313" key="2">
    <source>
        <dbReference type="EMBL" id="RUR76016.1"/>
    </source>
</evidence>
<gene>
    <name evidence="2" type="ORF">PCC6912_45880</name>
</gene>
<evidence type="ECO:0000256" key="1">
    <source>
        <dbReference type="SAM" id="Phobius"/>
    </source>
</evidence>
<proteinExistence type="predicted"/>
<feature type="transmembrane region" description="Helical" evidence="1">
    <location>
        <begin position="306"/>
        <end position="325"/>
    </location>
</feature>
<feature type="transmembrane region" description="Helical" evidence="1">
    <location>
        <begin position="346"/>
        <end position="376"/>
    </location>
</feature>
<dbReference type="InterPro" id="IPR010640">
    <property type="entry name" value="Low_temperature_requirement_A"/>
</dbReference>
<dbReference type="RefSeq" id="WP_016876862.1">
    <property type="nucleotide sequence ID" value="NZ_AJLN01000152.1"/>
</dbReference>
<feature type="transmembrane region" description="Helical" evidence="1">
    <location>
        <begin position="270"/>
        <end position="291"/>
    </location>
</feature>
<evidence type="ECO:0000313" key="3">
    <source>
        <dbReference type="Proteomes" id="UP000268857"/>
    </source>
</evidence>
<protein>
    <recommendedName>
        <fullName evidence="4">Low temperature requirement protein A</fullName>
    </recommendedName>
</protein>
<keyword evidence="1" id="KW-1133">Transmembrane helix</keyword>
<dbReference type="EMBL" id="RSCJ01000022">
    <property type="protein sequence ID" value="RUR76016.1"/>
    <property type="molecule type" value="Genomic_DNA"/>
</dbReference>
<feature type="transmembrane region" description="Helical" evidence="1">
    <location>
        <begin position="53"/>
        <end position="74"/>
    </location>
</feature>
<feature type="transmembrane region" description="Helical" evidence="1">
    <location>
        <begin position="112"/>
        <end position="133"/>
    </location>
</feature>
<feature type="transmembrane region" description="Helical" evidence="1">
    <location>
        <begin position="86"/>
        <end position="106"/>
    </location>
</feature>
<dbReference type="Pfam" id="PF06772">
    <property type="entry name" value="LtrA"/>
    <property type="match status" value="1"/>
</dbReference>
<dbReference type="STRING" id="211165.GCA_000317285_06629"/>
<feature type="transmembrane region" description="Helical" evidence="1">
    <location>
        <begin position="229"/>
        <end position="249"/>
    </location>
</feature>
<organism evidence="2 3">
    <name type="scientific">Chlorogloeopsis fritschii PCC 6912</name>
    <dbReference type="NCBI Taxonomy" id="211165"/>
    <lineage>
        <taxon>Bacteria</taxon>
        <taxon>Bacillati</taxon>
        <taxon>Cyanobacteriota</taxon>
        <taxon>Cyanophyceae</taxon>
        <taxon>Nostocales</taxon>
        <taxon>Chlorogloeopsidaceae</taxon>
        <taxon>Chlorogloeopsis</taxon>
    </lineage>
</organism>
<accession>A0A433N427</accession>